<dbReference type="InterPro" id="IPR011992">
    <property type="entry name" value="EF-hand-dom_pair"/>
</dbReference>
<dbReference type="Gene3D" id="1.20.120.350">
    <property type="entry name" value="Voltage-gated potassium channels. Chain C"/>
    <property type="match status" value="1"/>
</dbReference>
<keyword evidence="2 7" id="KW-0812">Transmembrane</keyword>
<keyword evidence="4 7" id="KW-1133">Transmembrane helix</keyword>
<dbReference type="PANTHER" id="PTHR46726:SF1">
    <property type="entry name" value="TWO-PORE CALCIUM CHANNEL 3"/>
    <property type="match status" value="1"/>
</dbReference>
<dbReference type="InterPro" id="IPR018247">
    <property type="entry name" value="EF_Hand_1_Ca_BS"/>
</dbReference>
<evidence type="ECO:0000256" key="4">
    <source>
        <dbReference type="ARBA" id="ARBA00022989"/>
    </source>
</evidence>
<reference evidence="9" key="1">
    <citation type="submission" date="2023-10" db="EMBL/GenBank/DDBJ databases">
        <authorList>
            <person name="Chen Y."/>
            <person name="Shah S."/>
            <person name="Dougan E. K."/>
            <person name="Thang M."/>
            <person name="Chan C."/>
        </authorList>
    </citation>
    <scope>NUCLEOTIDE SEQUENCE [LARGE SCALE GENOMIC DNA]</scope>
</reference>
<dbReference type="Gene3D" id="1.10.287.70">
    <property type="match status" value="1"/>
</dbReference>
<proteinExistence type="predicted"/>
<feature type="domain" description="EF-hand" evidence="8">
    <location>
        <begin position="399"/>
        <end position="434"/>
    </location>
</feature>
<feature type="transmembrane region" description="Helical" evidence="7">
    <location>
        <begin position="305"/>
        <end position="331"/>
    </location>
</feature>
<name>A0ABN9QNJ8_9DINO</name>
<comment type="caution">
    <text evidence="9">The sequence shown here is derived from an EMBL/GenBank/DDBJ whole genome shotgun (WGS) entry which is preliminary data.</text>
</comment>
<organism evidence="9 10">
    <name type="scientific">Prorocentrum cordatum</name>
    <dbReference type="NCBI Taxonomy" id="2364126"/>
    <lineage>
        <taxon>Eukaryota</taxon>
        <taxon>Sar</taxon>
        <taxon>Alveolata</taxon>
        <taxon>Dinophyceae</taxon>
        <taxon>Prorocentrales</taxon>
        <taxon>Prorocentraceae</taxon>
        <taxon>Prorocentrum</taxon>
    </lineage>
</organism>
<dbReference type="PANTHER" id="PTHR46726">
    <property type="entry name" value="TWO PORE CHANNEL 3"/>
    <property type="match status" value="1"/>
</dbReference>
<dbReference type="InterPro" id="IPR002048">
    <property type="entry name" value="EF_hand_dom"/>
</dbReference>
<dbReference type="PROSITE" id="PS50222">
    <property type="entry name" value="EF_HAND_2"/>
    <property type="match status" value="2"/>
</dbReference>
<evidence type="ECO:0000256" key="3">
    <source>
        <dbReference type="ARBA" id="ARBA00022837"/>
    </source>
</evidence>
<evidence type="ECO:0000256" key="1">
    <source>
        <dbReference type="ARBA" id="ARBA00004141"/>
    </source>
</evidence>
<dbReference type="SUPFAM" id="SSF47473">
    <property type="entry name" value="EF-hand"/>
    <property type="match status" value="1"/>
</dbReference>
<evidence type="ECO:0000256" key="7">
    <source>
        <dbReference type="SAM" id="Phobius"/>
    </source>
</evidence>
<evidence type="ECO:0000313" key="10">
    <source>
        <dbReference type="Proteomes" id="UP001189429"/>
    </source>
</evidence>
<dbReference type="EMBL" id="CAUYUJ010003995">
    <property type="protein sequence ID" value="CAK0807719.1"/>
    <property type="molecule type" value="Genomic_DNA"/>
</dbReference>
<evidence type="ECO:0000259" key="8">
    <source>
        <dbReference type="PROSITE" id="PS50222"/>
    </source>
</evidence>
<evidence type="ECO:0000256" key="2">
    <source>
        <dbReference type="ARBA" id="ARBA00022692"/>
    </source>
</evidence>
<dbReference type="CDD" id="cd00051">
    <property type="entry name" value="EFh"/>
    <property type="match status" value="1"/>
</dbReference>
<comment type="subcellular location">
    <subcellularLocation>
        <location evidence="1">Membrane</location>
        <topology evidence="1">Multi-pass membrane protein</topology>
    </subcellularLocation>
</comment>
<keyword evidence="5 7" id="KW-0472">Membrane</keyword>
<dbReference type="InterPro" id="IPR005821">
    <property type="entry name" value="Ion_trans_dom"/>
</dbReference>
<dbReference type="Pfam" id="PF00520">
    <property type="entry name" value="Ion_trans"/>
    <property type="match status" value="1"/>
</dbReference>
<dbReference type="Proteomes" id="UP001189429">
    <property type="component" value="Unassembled WGS sequence"/>
</dbReference>
<dbReference type="InterPro" id="IPR027359">
    <property type="entry name" value="Volt_channel_dom_sf"/>
</dbReference>
<feature type="transmembrane region" description="Helical" evidence="7">
    <location>
        <begin position="121"/>
        <end position="143"/>
    </location>
</feature>
<dbReference type="SUPFAM" id="SSF81324">
    <property type="entry name" value="Voltage-gated potassium channels"/>
    <property type="match status" value="1"/>
</dbReference>
<dbReference type="PROSITE" id="PS00018">
    <property type="entry name" value="EF_HAND_1"/>
    <property type="match status" value="1"/>
</dbReference>
<keyword evidence="3" id="KW-0106">Calcium</keyword>
<keyword evidence="10" id="KW-1185">Reference proteome</keyword>
<feature type="transmembrane region" description="Helical" evidence="7">
    <location>
        <begin position="226"/>
        <end position="249"/>
    </location>
</feature>
<evidence type="ECO:0000313" key="9">
    <source>
        <dbReference type="EMBL" id="CAK0807719.1"/>
    </source>
</evidence>
<feature type="region of interest" description="Disordered" evidence="6">
    <location>
        <begin position="462"/>
        <end position="496"/>
    </location>
</feature>
<dbReference type="Gene3D" id="1.10.238.10">
    <property type="entry name" value="EF-hand"/>
    <property type="match status" value="1"/>
</dbReference>
<feature type="compositionally biased region" description="Polar residues" evidence="6">
    <location>
        <begin position="462"/>
        <end position="472"/>
    </location>
</feature>
<protein>
    <recommendedName>
        <fullName evidence="8">EF-hand domain-containing protein</fullName>
    </recommendedName>
</protein>
<gene>
    <name evidence="9" type="ORF">PCOR1329_LOCUS13509</name>
</gene>
<feature type="transmembrane region" description="Helical" evidence="7">
    <location>
        <begin position="164"/>
        <end position="181"/>
    </location>
</feature>
<evidence type="ECO:0000256" key="6">
    <source>
        <dbReference type="SAM" id="MobiDB-lite"/>
    </source>
</evidence>
<accession>A0ABN9QNJ8</accession>
<evidence type="ECO:0000256" key="5">
    <source>
        <dbReference type="ARBA" id="ARBA00023136"/>
    </source>
</evidence>
<feature type="domain" description="EF-hand" evidence="8">
    <location>
        <begin position="354"/>
        <end position="389"/>
    </location>
</feature>
<sequence length="496" mass="56744">MPPRGAAASVLTAPRGRRQSYFTMIPQRFKKTRLPRGLSSVTRATSGKRLSDVQRQLSQHRTTITERLSHAKTPEHHWSKRWATNLSSRWEFETLVSMSIFLNALSIGVSCEWGLQNPSSSLPLVFVILDWVFLAICAFELVLRMFVQGRRFWYLRDRMFSWNMFDLSVIVLILLNELSLFDLRLSVVRVFRVLRLVYVVRVVRVMPWFEELRLMIDGIMKCGKTLLWSSIILLFFTYVYAIVCVQLSADWSSMANDASEPTHATILFLQENFPSLGYSIYTLFKAVTGGVSWGEVSDPLQDVSLAFLFSFPVYIVVTMFCVLNIITAAFVEAASRKSQDAEEAALRNIIQRTIWIDAIKSIVAKFDHDNDDTLNWAEFSQIMNDWETRAPLEDMGIDMTFQRASLLFKLFDWNQDGHIDVDEFAQGVHHLKGAARSLDMYRQFVELSRKISSLQRMVEQLSATSGAGQPRNSRIFGSDRRSSLPETPASEACDSC</sequence>